<keyword evidence="2" id="KW-0378">Hydrolase</keyword>
<dbReference type="InterPro" id="IPR011059">
    <property type="entry name" value="Metal-dep_hydrolase_composite"/>
</dbReference>
<dbReference type="Gene3D" id="2.30.40.10">
    <property type="entry name" value="Urease, subunit C, domain 1"/>
    <property type="match status" value="1"/>
</dbReference>
<evidence type="ECO:0000313" key="3">
    <source>
        <dbReference type="Proteomes" id="UP000468443"/>
    </source>
</evidence>
<organism evidence="2 3">
    <name type="scientific">Muriicola jejuensis</name>
    <dbReference type="NCBI Taxonomy" id="504488"/>
    <lineage>
        <taxon>Bacteria</taxon>
        <taxon>Pseudomonadati</taxon>
        <taxon>Bacteroidota</taxon>
        <taxon>Flavobacteriia</taxon>
        <taxon>Flavobacteriales</taxon>
        <taxon>Flavobacteriaceae</taxon>
        <taxon>Muriicola</taxon>
    </lineage>
</organism>
<name>A0A6P0UI29_9FLAO</name>
<dbReference type="RefSeq" id="WP_163691862.1">
    <property type="nucleotide sequence ID" value="NZ_FXTW01000001.1"/>
</dbReference>
<comment type="caution">
    <text evidence="2">The sequence shown here is derived from an EMBL/GenBank/DDBJ whole genome shotgun (WGS) entry which is preliminary data.</text>
</comment>
<dbReference type="GO" id="GO:0016810">
    <property type="term" value="F:hydrolase activity, acting on carbon-nitrogen (but not peptide) bonds"/>
    <property type="evidence" value="ECO:0007669"/>
    <property type="project" value="InterPro"/>
</dbReference>
<dbReference type="Gene3D" id="3.40.50.10910">
    <property type="entry name" value="Amidohydrolase"/>
    <property type="match status" value="1"/>
</dbReference>
<dbReference type="InterPro" id="IPR051781">
    <property type="entry name" value="Metallo-dep_Hydrolase"/>
</dbReference>
<gene>
    <name evidence="2" type="ORF">GWK09_04820</name>
</gene>
<protein>
    <submittedName>
        <fullName evidence="2">Amidohydrolase family protein</fullName>
    </submittedName>
</protein>
<dbReference type="InterPro" id="IPR032466">
    <property type="entry name" value="Metal_Hydrolase"/>
</dbReference>
<dbReference type="Gene3D" id="1.20.58.520">
    <property type="entry name" value="Amidohydrolase"/>
    <property type="match status" value="1"/>
</dbReference>
<dbReference type="PANTHER" id="PTHR43135:SF3">
    <property type="entry name" value="ALPHA-D-RIBOSE 1-METHYLPHOSPHONATE 5-TRIPHOSPHATE DIPHOSPHATASE"/>
    <property type="match status" value="1"/>
</dbReference>
<evidence type="ECO:0000259" key="1">
    <source>
        <dbReference type="Pfam" id="PF01979"/>
    </source>
</evidence>
<proteinExistence type="predicted"/>
<dbReference type="SUPFAM" id="SSF51556">
    <property type="entry name" value="Metallo-dependent hydrolases"/>
    <property type="match status" value="1"/>
</dbReference>
<dbReference type="AlphaFoldDB" id="A0A6P0UI29"/>
<dbReference type="PROSITE" id="PS51257">
    <property type="entry name" value="PROKAR_LIPOPROTEIN"/>
    <property type="match status" value="1"/>
</dbReference>
<keyword evidence="3" id="KW-1185">Reference proteome</keyword>
<dbReference type="Pfam" id="PF01979">
    <property type="entry name" value="Amidohydro_1"/>
    <property type="match status" value="1"/>
</dbReference>
<evidence type="ECO:0000313" key="2">
    <source>
        <dbReference type="EMBL" id="NER09826.1"/>
    </source>
</evidence>
<dbReference type="PANTHER" id="PTHR43135">
    <property type="entry name" value="ALPHA-D-RIBOSE 1-METHYLPHOSPHONATE 5-TRIPHOSPHATE DIPHOSPHATASE"/>
    <property type="match status" value="1"/>
</dbReference>
<dbReference type="SUPFAM" id="SSF51338">
    <property type="entry name" value="Composite domain of metallo-dependent hydrolases"/>
    <property type="match status" value="1"/>
</dbReference>
<sequence length="449" mass="50817">MRTFFFLLVLSFLCACEQEQPQPFDLVITNVNLIDGTGRPMQQDISVGIRDGRIVQIDSVLEAEGKETLNGSGKYLIPGLFDCHVHTNDFDTDFPRYIHYGVTSILITGGSLCTNEYYASMRERGQQDSIPAPVVFHTSQHFTMEGRHPVKTYGGNWIDGQSVFLLKDTLQIEKLVKRVSQNPIVGIKVTIEDGPHPPWVERIPQAFLNKIQKEATRHGTRVFAHVGDNIELEMALDAGIQNMVHWTGIDLDFERDSLLVQKIREVRPSFITTLMIDKGFLYPLFPEWVEAIRQEDVFGEEVLEKANDPGYIARSQDNIGFWKDYFQKEDVALRDIASFQVEDIQRLQAEGIRFALGTDTGTFVLPGYSLHEEMQLFELGGMDRMEILIMGTLNAAVMMQAQDSLGSVEVGKIANLVLLNRNPLDEIRNTMAIHSVIKNGRIQKRIAKD</sequence>
<reference evidence="2 3" key="1">
    <citation type="submission" date="2020-01" db="EMBL/GenBank/DDBJ databases">
        <title>Muriicola jejuensis KCTC 22299.</title>
        <authorList>
            <person name="Wang G."/>
        </authorList>
    </citation>
    <scope>NUCLEOTIDE SEQUENCE [LARGE SCALE GENOMIC DNA]</scope>
    <source>
        <strain evidence="2 3">KCTC 22299</strain>
    </source>
</reference>
<dbReference type="Proteomes" id="UP000468443">
    <property type="component" value="Unassembled WGS sequence"/>
</dbReference>
<dbReference type="InterPro" id="IPR006680">
    <property type="entry name" value="Amidohydro-rel"/>
</dbReference>
<dbReference type="Gene3D" id="3.30.110.90">
    <property type="entry name" value="Amidohydrolase"/>
    <property type="match status" value="1"/>
</dbReference>
<dbReference type="EMBL" id="JAABOP010000001">
    <property type="protein sequence ID" value="NER09826.1"/>
    <property type="molecule type" value="Genomic_DNA"/>
</dbReference>
<accession>A0A6P0UI29</accession>
<feature type="domain" description="Amidohydrolase-related" evidence="1">
    <location>
        <begin position="75"/>
        <end position="442"/>
    </location>
</feature>